<name>A0ABS3ME85_9BRAD</name>
<reference evidence="1" key="1">
    <citation type="journal article" date="2021" name="Int. J. Syst. Evol. Microbiol.">
        <title>Bradyrhizobium septentrionale sp. nov. (sv. septentrionale) and Bradyrhizobium quebecense sp. nov. (sv. septentrionale) associated with legumes native to Canada possess rearranged symbiosis genes and numerous insertion sequences.</title>
        <authorList>
            <person name="Bromfield E.S.P."/>
            <person name="Cloutier S."/>
        </authorList>
    </citation>
    <scope>NUCLEOTIDE SEQUENCE</scope>
    <source>
        <strain evidence="1">12S5</strain>
    </source>
</reference>
<accession>A0ABS3ME85</accession>
<sequence>MLSFISAIQMNGRRIFSRMPGLVLEKLERERAFPRHGQSADRGVGFRVYLFFASIVIPGDGARMETPDRSFDLRSMAGIRRPNTWPSRGVFLITIYL</sequence>
<organism evidence="1 2">
    <name type="scientific">Bradyrhizobium quebecense</name>
    <dbReference type="NCBI Taxonomy" id="2748629"/>
    <lineage>
        <taxon>Bacteria</taxon>
        <taxon>Pseudomonadati</taxon>
        <taxon>Pseudomonadota</taxon>
        <taxon>Alphaproteobacteria</taxon>
        <taxon>Hyphomicrobiales</taxon>
        <taxon>Nitrobacteraceae</taxon>
        <taxon>Bradyrhizobium</taxon>
    </lineage>
</organism>
<evidence type="ECO:0008006" key="3">
    <source>
        <dbReference type="Google" id="ProtNLM"/>
    </source>
</evidence>
<comment type="caution">
    <text evidence="1">The sequence shown here is derived from an EMBL/GenBank/DDBJ whole genome shotgun (WGS) entry which is preliminary data.</text>
</comment>
<evidence type="ECO:0000313" key="2">
    <source>
        <dbReference type="Proteomes" id="UP000692816"/>
    </source>
</evidence>
<gene>
    <name evidence="1" type="ORF">J4P68_09885</name>
</gene>
<dbReference type="EMBL" id="JAGEPA010000001">
    <property type="protein sequence ID" value="MBO1429742.1"/>
    <property type="molecule type" value="Genomic_DNA"/>
</dbReference>
<dbReference type="RefSeq" id="WP_207832173.1">
    <property type="nucleotide sequence ID" value="NZ_CP088282.1"/>
</dbReference>
<proteinExistence type="predicted"/>
<keyword evidence="2" id="KW-1185">Reference proteome</keyword>
<evidence type="ECO:0000313" key="1">
    <source>
        <dbReference type="EMBL" id="MBO1429742.1"/>
    </source>
</evidence>
<dbReference type="Proteomes" id="UP000692816">
    <property type="component" value="Unassembled WGS sequence"/>
</dbReference>
<protein>
    <recommendedName>
        <fullName evidence="3">Transposase</fullName>
    </recommendedName>
</protein>